<dbReference type="PANTHER" id="PTHR22166">
    <property type="entry name" value="ENDOPLASMIC RETICULUM JUNCTION FORMATION PROTEIN LUNAPARK"/>
    <property type="match status" value="1"/>
</dbReference>
<dbReference type="Pfam" id="PF10058">
    <property type="entry name" value="Zn_ribbon_10"/>
    <property type="match status" value="1"/>
</dbReference>
<dbReference type="STRING" id="1354746.A0A0B2UIZ8"/>
<comment type="caution">
    <text evidence="4">The sequence shown here is derived from an EMBL/GenBank/DDBJ whole genome shotgun (WGS) entry which is preliminary data.</text>
</comment>
<keyword evidence="1" id="KW-0862">Zinc</keyword>
<keyword evidence="5" id="KW-1185">Reference proteome</keyword>
<evidence type="ECO:0000256" key="2">
    <source>
        <dbReference type="SAM" id="Coils"/>
    </source>
</evidence>
<evidence type="ECO:0000256" key="1">
    <source>
        <dbReference type="RuleBase" id="RU367073"/>
    </source>
</evidence>
<sequence length="214" mass="24942">MGTVFSRSDPLRQSLMKLEEQISRKEKKLKRIRILEGRLMMRSSVISIIVVAVCVLYSYAEEQSLLLVAVGSGFLCYSASYFVKYLYRMKIMRIETELEEMRDAQKEKIDMLKKEESFDAAKRLIDRYECESERRSYFEGVKQRKKRMMDSMADIVLGDDPGSMYALICKKCSYHNGLVHPSEYDLNEFYCYNCNELNTRNALKSANVKSTDGK</sequence>
<dbReference type="GO" id="GO:0071788">
    <property type="term" value="P:endoplasmic reticulum tubular network maintenance"/>
    <property type="evidence" value="ECO:0007669"/>
    <property type="project" value="UniProtKB-UniRule"/>
</dbReference>
<dbReference type="InterPro" id="IPR040115">
    <property type="entry name" value="Lnp"/>
</dbReference>
<dbReference type="GO" id="GO:0098826">
    <property type="term" value="C:endoplasmic reticulum tubular network membrane"/>
    <property type="evidence" value="ECO:0007669"/>
    <property type="project" value="UniProtKB-UniRule"/>
</dbReference>
<dbReference type="AlphaFoldDB" id="A0A0B2UIZ8"/>
<feature type="transmembrane region" description="Helical" evidence="1">
    <location>
        <begin position="65"/>
        <end position="83"/>
    </location>
</feature>
<keyword evidence="1" id="KW-0812">Transmembrane</keyword>
<feature type="domain" description="Lunapark zinc ribbon" evidence="3">
    <location>
        <begin position="149"/>
        <end position="198"/>
    </location>
</feature>
<gene>
    <name evidence="4" type="ORF">M896_100160</name>
</gene>
<dbReference type="VEuPathDB" id="MicrosporidiaDB:M896_100160"/>
<protein>
    <recommendedName>
        <fullName evidence="1">Endoplasmic reticulum junction formation protein lunapark</fullName>
    </recommendedName>
</protein>
<feature type="coiled-coil region" evidence="2">
    <location>
        <begin position="94"/>
        <end position="131"/>
    </location>
</feature>
<dbReference type="InParanoid" id="A0A0B2UIZ8"/>
<comment type="domain">
    <text evidence="1">The C4-type zinc finger motif is necessary both for its ER three-way tubular junction localization and formation.</text>
</comment>
<comment type="similarity">
    <text evidence="1">Belongs to the lunapark family.</text>
</comment>
<dbReference type="Proteomes" id="UP000031056">
    <property type="component" value="Unassembled WGS sequence"/>
</dbReference>
<keyword evidence="1" id="KW-1133">Transmembrane helix</keyword>
<dbReference type="GO" id="GO:1903373">
    <property type="term" value="P:positive regulation of endoplasmic reticulum tubular network organization"/>
    <property type="evidence" value="ECO:0007669"/>
    <property type="project" value="UniProtKB-UniRule"/>
</dbReference>
<accession>A0A0B2UIZ8</accession>
<evidence type="ECO:0000259" key="3">
    <source>
        <dbReference type="Pfam" id="PF10058"/>
    </source>
</evidence>
<dbReference type="GO" id="GO:0008270">
    <property type="term" value="F:zinc ion binding"/>
    <property type="evidence" value="ECO:0007669"/>
    <property type="project" value="UniProtKB-KW"/>
</dbReference>
<proteinExistence type="inferred from homology"/>
<dbReference type="RefSeq" id="XP_014563074.1">
    <property type="nucleotide sequence ID" value="XM_014707588.1"/>
</dbReference>
<comment type="function">
    <text evidence="1">Plays a role in determining ER morphology.</text>
</comment>
<dbReference type="PANTHER" id="PTHR22166:SF12">
    <property type="entry name" value="ENDOPLASMIC RETICULUM JUNCTION FORMATION PROTEIN LUNAPARK"/>
    <property type="match status" value="1"/>
</dbReference>
<dbReference type="HOGENOM" id="CLU_088999_0_0_1"/>
<feature type="transmembrane region" description="Helical" evidence="1">
    <location>
        <begin position="39"/>
        <end position="59"/>
    </location>
</feature>
<evidence type="ECO:0000313" key="4">
    <source>
        <dbReference type="EMBL" id="KHN69032.1"/>
    </source>
</evidence>
<organism evidence="4 5">
    <name type="scientific">Ordospora colligata OC4</name>
    <dbReference type="NCBI Taxonomy" id="1354746"/>
    <lineage>
        <taxon>Eukaryota</taxon>
        <taxon>Fungi</taxon>
        <taxon>Fungi incertae sedis</taxon>
        <taxon>Microsporidia</taxon>
        <taxon>Ordosporidae</taxon>
        <taxon>Ordospora</taxon>
    </lineage>
</organism>
<name>A0A0B2UIZ8_9MICR</name>
<comment type="subcellular location">
    <subcellularLocation>
        <location evidence="1">Endoplasmic reticulum membrane</location>
        <topology evidence="1">Multi-pass membrane protein</topology>
    </subcellularLocation>
</comment>
<keyword evidence="1" id="KW-0863">Zinc-finger</keyword>
<reference evidence="4 5" key="1">
    <citation type="journal article" date="2014" name="MBio">
        <title>The Ordospora colligata genome; evolution of extreme reduction in microsporidia and host-to-parasite horizontal gene transfer.</title>
        <authorList>
            <person name="Pombert J.-F."/>
            <person name="Haag K.L."/>
            <person name="Beidas S."/>
            <person name="Ebert D."/>
            <person name="Keeling P.J."/>
        </authorList>
    </citation>
    <scope>NUCLEOTIDE SEQUENCE [LARGE SCALE GENOMIC DNA]</scope>
    <source>
        <strain evidence="4 5">OC4</strain>
    </source>
</reference>
<evidence type="ECO:0000313" key="5">
    <source>
        <dbReference type="Proteomes" id="UP000031056"/>
    </source>
</evidence>
<keyword evidence="1" id="KW-0479">Metal-binding</keyword>
<keyword evidence="1" id="KW-0472">Membrane</keyword>
<keyword evidence="1" id="KW-0256">Endoplasmic reticulum</keyword>
<dbReference type="OrthoDB" id="1725934at2759"/>
<keyword evidence="2" id="KW-0175">Coiled coil</keyword>
<dbReference type="GeneID" id="26262426"/>
<dbReference type="InterPro" id="IPR019273">
    <property type="entry name" value="Lunapark_Znf"/>
</dbReference>
<dbReference type="EMBL" id="JOKQ01000010">
    <property type="protein sequence ID" value="KHN69032.1"/>
    <property type="molecule type" value="Genomic_DNA"/>
</dbReference>